<feature type="transmembrane region" description="Helical" evidence="1">
    <location>
        <begin position="220"/>
        <end position="238"/>
    </location>
</feature>
<accession>A0ABT6H0U5</accession>
<keyword evidence="1" id="KW-0472">Membrane</keyword>
<dbReference type="Proteomes" id="UP001218246">
    <property type="component" value="Unassembled WGS sequence"/>
</dbReference>
<feature type="transmembrane region" description="Helical" evidence="1">
    <location>
        <begin position="69"/>
        <end position="89"/>
    </location>
</feature>
<reference evidence="2 3" key="1">
    <citation type="submission" date="2023-04" db="EMBL/GenBank/DDBJ databases">
        <title>Ectobacillus antri isolated from activated sludge.</title>
        <authorList>
            <person name="Yan P."/>
            <person name="Liu X."/>
        </authorList>
    </citation>
    <scope>NUCLEOTIDE SEQUENCE [LARGE SCALE GENOMIC DNA]</scope>
    <source>
        <strain evidence="2 3">C18H</strain>
    </source>
</reference>
<proteinExistence type="predicted"/>
<feature type="transmembrane region" description="Helical" evidence="1">
    <location>
        <begin position="95"/>
        <end position="116"/>
    </location>
</feature>
<feature type="transmembrane region" description="Helical" evidence="1">
    <location>
        <begin position="36"/>
        <end position="60"/>
    </location>
</feature>
<keyword evidence="1" id="KW-1133">Transmembrane helix</keyword>
<dbReference type="RefSeq" id="WP_124564611.1">
    <property type="nucleotide sequence ID" value="NZ_JARRRY010000001.1"/>
</dbReference>
<gene>
    <name evidence="2" type="ORF">P6P90_03175</name>
</gene>
<keyword evidence="3" id="KW-1185">Reference proteome</keyword>
<feature type="transmembrane region" description="Helical" evidence="1">
    <location>
        <begin position="12"/>
        <end position="30"/>
    </location>
</feature>
<evidence type="ECO:0000313" key="3">
    <source>
        <dbReference type="Proteomes" id="UP001218246"/>
    </source>
</evidence>
<comment type="caution">
    <text evidence="2">The sequence shown here is derived from an EMBL/GenBank/DDBJ whole genome shotgun (WGS) entry which is preliminary data.</text>
</comment>
<dbReference type="EMBL" id="JARULN010000001">
    <property type="protein sequence ID" value="MDG5753001.1"/>
    <property type="molecule type" value="Genomic_DNA"/>
</dbReference>
<name>A0ABT6H0U5_9BACI</name>
<sequence length="354" mass="40453">MTSSLSIKKLCWFAAFTVLIVSSNILVYQLEALQPVTPAVAVGSLLDFIVVIPLLTYFFVIRKRYSLKYIPLVAIVGYGIAHLIIPAHHLTSYSFLRYILFAGEGAFLLVELYILYKIITKIPRVIRSFKSQTNTLTFEQRLESSSAAHLKSSRILDVYYAELAMVYYSLFSWRKAVSPAPLQFTYHQKTSMIALYVMLIHAMVIETVGLHFILHSISPVLSIVTLVLNVYTVLFFLAHIQATRLCPFTITQHTLHLQVGLTKRLTVPLSEIKQIVRYDGPERLSKQEEKTVFDGLAPDFIREKPAFEIEFYTPQQAKLMYGFTKAITKAHIRPDDPEAFYTALTKKLKEFQNL</sequence>
<organism evidence="2 3">
    <name type="scientific">Ectobacillus antri</name>
    <dbReference type="NCBI Taxonomy" id="2486280"/>
    <lineage>
        <taxon>Bacteria</taxon>
        <taxon>Bacillati</taxon>
        <taxon>Bacillota</taxon>
        <taxon>Bacilli</taxon>
        <taxon>Bacillales</taxon>
        <taxon>Bacillaceae</taxon>
        <taxon>Ectobacillus</taxon>
    </lineage>
</organism>
<evidence type="ECO:0008006" key="4">
    <source>
        <dbReference type="Google" id="ProtNLM"/>
    </source>
</evidence>
<keyword evidence="1" id="KW-0812">Transmembrane</keyword>
<evidence type="ECO:0000256" key="1">
    <source>
        <dbReference type="SAM" id="Phobius"/>
    </source>
</evidence>
<protein>
    <recommendedName>
        <fullName evidence="4">Beta-carotene 15,15'-monooxygenase</fullName>
    </recommendedName>
</protein>
<feature type="transmembrane region" description="Helical" evidence="1">
    <location>
        <begin position="193"/>
        <end position="214"/>
    </location>
</feature>
<evidence type="ECO:0000313" key="2">
    <source>
        <dbReference type="EMBL" id="MDG5753001.1"/>
    </source>
</evidence>